<dbReference type="Proteomes" id="UP000332515">
    <property type="component" value="Unassembled WGS sequence"/>
</dbReference>
<evidence type="ECO:0000259" key="11">
    <source>
        <dbReference type="PROSITE" id="PS50109"/>
    </source>
</evidence>
<reference evidence="13 14" key="1">
    <citation type="submission" date="2019-09" db="EMBL/GenBank/DDBJ databases">
        <title>Segnochrobactrum spirostomi gen. nov., sp. nov., isolated from the ciliate Spirostomum cf. yagiui and description of a novel family, Segnochrobactraceae fam. nov. within the order Rhizobiales of the class Alphaproteobacteria.</title>
        <authorList>
            <person name="Akter S."/>
            <person name="Shazib S.U.A."/>
            <person name="Shin M.K."/>
        </authorList>
    </citation>
    <scope>NUCLEOTIDE SEQUENCE [LARGE SCALE GENOMIC DNA]</scope>
    <source>
        <strain evidence="13 14">Sp-1</strain>
    </source>
</reference>
<keyword evidence="4" id="KW-1003">Cell membrane</keyword>
<dbReference type="SUPFAM" id="SSF55874">
    <property type="entry name" value="ATPase domain of HSP90 chaperone/DNA topoisomerase II/histidine kinase"/>
    <property type="match status" value="1"/>
</dbReference>
<feature type="domain" description="Histidine kinase" evidence="11">
    <location>
        <begin position="213"/>
        <end position="411"/>
    </location>
</feature>
<dbReference type="Gene3D" id="3.30.565.10">
    <property type="entry name" value="Histidine kinase-like ATPase, C-terminal domain"/>
    <property type="match status" value="1"/>
</dbReference>
<evidence type="ECO:0000256" key="3">
    <source>
        <dbReference type="ARBA" id="ARBA00012438"/>
    </source>
</evidence>
<keyword evidence="10" id="KW-0812">Transmembrane</keyword>
<dbReference type="Gene3D" id="1.10.287.130">
    <property type="match status" value="1"/>
</dbReference>
<gene>
    <name evidence="13" type="ORF">F0357_03910</name>
</gene>
<comment type="caution">
    <text evidence="13">The sequence shown here is derived from an EMBL/GenBank/DDBJ whole genome shotgun (WGS) entry which is preliminary data.</text>
</comment>
<keyword evidence="7" id="KW-0547">Nucleotide-binding</keyword>
<dbReference type="Pfam" id="PF02518">
    <property type="entry name" value="HATPase_c"/>
    <property type="match status" value="1"/>
</dbReference>
<evidence type="ECO:0000256" key="7">
    <source>
        <dbReference type="ARBA" id="ARBA00022741"/>
    </source>
</evidence>
<dbReference type="SMART" id="SM00304">
    <property type="entry name" value="HAMP"/>
    <property type="match status" value="1"/>
</dbReference>
<keyword evidence="10" id="KW-0472">Membrane</keyword>
<dbReference type="PROSITE" id="PS50885">
    <property type="entry name" value="HAMP"/>
    <property type="match status" value="1"/>
</dbReference>
<evidence type="ECO:0000256" key="9">
    <source>
        <dbReference type="ARBA" id="ARBA00022840"/>
    </source>
</evidence>
<comment type="subcellular location">
    <subcellularLocation>
        <location evidence="2">Cell membrane</location>
        <topology evidence="2">Multi-pass membrane protein</topology>
    </subcellularLocation>
</comment>
<evidence type="ECO:0000256" key="8">
    <source>
        <dbReference type="ARBA" id="ARBA00022777"/>
    </source>
</evidence>
<feature type="transmembrane region" description="Helical" evidence="10">
    <location>
        <begin position="131"/>
        <end position="152"/>
    </location>
</feature>
<keyword evidence="5" id="KW-0597">Phosphoprotein</keyword>
<evidence type="ECO:0000259" key="12">
    <source>
        <dbReference type="PROSITE" id="PS50885"/>
    </source>
</evidence>
<sequence>MNSLRRRIAVILLVSIVFVVVLATYATVALLGPVPAPRDEATARQLVLIDGLISKASPAGQLQIVPEPAGVVDQARTAKVMAELASAGTPLDVRITHRDAEGEATAYLRLREGGWLVIPILAHRQGRQFRLVLAAWLALITIGTGAIAVLAANRVTRPLSVIEAAVAAVRPDGTLPPVPELGSAEVRATANAINRLSQRLSDAMNSRIRMVAAAGHDLRTPLTRVRLRAEFLPEDERALWLKDLDELERIAESAIRLVREETEAAEMVPIAMDEFVRTTVEDLIAQNYPITLGEIEAVTIRGRPEALTRAFRNVLINAATHGGGAEISVATADEVALIRVVDNGPGIPRDLLGRVFEPFFRVDPARRQRVPGTGLGLAIAREIVVRQGGHIRIDNRPEGGLVQEIMLRRAA</sequence>
<keyword evidence="14" id="KW-1185">Reference proteome</keyword>
<dbReference type="EC" id="2.7.13.3" evidence="3"/>
<keyword evidence="9" id="KW-0067">ATP-binding</keyword>
<proteinExistence type="predicted"/>
<dbReference type="InterPro" id="IPR036890">
    <property type="entry name" value="HATPase_C_sf"/>
</dbReference>
<dbReference type="InterPro" id="IPR003660">
    <property type="entry name" value="HAMP_dom"/>
</dbReference>
<dbReference type="SMART" id="SM00388">
    <property type="entry name" value="HisKA"/>
    <property type="match status" value="1"/>
</dbReference>
<keyword evidence="8" id="KW-0418">Kinase</keyword>
<evidence type="ECO:0000256" key="1">
    <source>
        <dbReference type="ARBA" id="ARBA00000085"/>
    </source>
</evidence>
<evidence type="ECO:0000313" key="14">
    <source>
        <dbReference type="Proteomes" id="UP000332515"/>
    </source>
</evidence>
<dbReference type="PROSITE" id="PS50109">
    <property type="entry name" value="HIS_KIN"/>
    <property type="match status" value="1"/>
</dbReference>
<keyword evidence="10" id="KW-1133">Transmembrane helix</keyword>
<dbReference type="InterPro" id="IPR003594">
    <property type="entry name" value="HATPase_dom"/>
</dbReference>
<dbReference type="RefSeq" id="WP_153478982.1">
    <property type="nucleotide sequence ID" value="NZ_VWNA01000001.1"/>
</dbReference>
<dbReference type="GO" id="GO:0005886">
    <property type="term" value="C:plasma membrane"/>
    <property type="evidence" value="ECO:0007669"/>
    <property type="project" value="UniProtKB-SubCell"/>
</dbReference>
<evidence type="ECO:0000256" key="6">
    <source>
        <dbReference type="ARBA" id="ARBA00022679"/>
    </source>
</evidence>
<dbReference type="CDD" id="cd00075">
    <property type="entry name" value="HATPase"/>
    <property type="match status" value="1"/>
</dbReference>
<dbReference type="InterPro" id="IPR050980">
    <property type="entry name" value="2C_sensor_his_kinase"/>
</dbReference>
<dbReference type="AlphaFoldDB" id="A0A6A7XZ77"/>
<dbReference type="InterPro" id="IPR036097">
    <property type="entry name" value="HisK_dim/P_sf"/>
</dbReference>
<dbReference type="SUPFAM" id="SSF47384">
    <property type="entry name" value="Homodimeric domain of signal transducing histidine kinase"/>
    <property type="match status" value="1"/>
</dbReference>
<dbReference type="EMBL" id="VWNA01000001">
    <property type="protein sequence ID" value="MQT11833.1"/>
    <property type="molecule type" value="Genomic_DNA"/>
</dbReference>
<evidence type="ECO:0000313" key="13">
    <source>
        <dbReference type="EMBL" id="MQT11833.1"/>
    </source>
</evidence>
<name>A0A6A7XZ77_9HYPH</name>
<dbReference type="GO" id="GO:0000155">
    <property type="term" value="F:phosphorelay sensor kinase activity"/>
    <property type="evidence" value="ECO:0007669"/>
    <property type="project" value="InterPro"/>
</dbReference>
<dbReference type="CDD" id="cd00082">
    <property type="entry name" value="HisKA"/>
    <property type="match status" value="1"/>
</dbReference>
<evidence type="ECO:0000256" key="2">
    <source>
        <dbReference type="ARBA" id="ARBA00004651"/>
    </source>
</evidence>
<dbReference type="Pfam" id="PF00512">
    <property type="entry name" value="HisKA"/>
    <property type="match status" value="1"/>
</dbReference>
<dbReference type="PANTHER" id="PTHR44936">
    <property type="entry name" value="SENSOR PROTEIN CREC"/>
    <property type="match status" value="1"/>
</dbReference>
<keyword evidence="6" id="KW-0808">Transferase</keyword>
<dbReference type="PRINTS" id="PR00344">
    <property type="entry name" value="BCTRLSENSOR"/>
</dbReference>
<comment type="catalytic activity">
    <reaction evidence="1">
        <text>ATP + protein L-histidine = ADP + protein N-phospho-L-histidine.</text>
        <dbReference type="EC" id="2.7.13.3"/>
    </reaction>
</comment>
<evidence type="ECO:0000256" key="10">
    <source>
        <dbReference type="SAM" id="Phobius"/>
    </source>
</evidence>
<dbReference type="InterPro" id="IPR005467">
    <property type="entry name" value="His_kinase_dom"/>
</dbReference>
<dbReference type="GO" id="GO:0005524">
    <property type="term" value="F:ATP binding"/>
    <property type="evidence" value="ECO:0007669"/>
    <property type="project" value="UniProtKB-KW"/>
</dbReference>
<dbReference type="PANTHER" id="PTHR44936:SF10">
    <property type="entry name" value="SENSOR PROTEIN RSTB"/>
    <property type="match status" value="1"/>
</dbReference>
<protein>
    <recommendedName>
        <fullName evidence="3">histidine kinase</fullName>
        <ecNumber evidence="3">2.7.13.3</ecNumber>
    </recommendedName>
</protein>
<dbReference type="InterPro" id="IPR004358">
    <property type="entry name" value="Sig_transdc_His_kin-like_C"/>
</dbReference>
<organism evidence="13 14">
    <name type="scientific">Segnochrobactrum spirostomi</name>
    <dbReference type="NCBI Taxonomy" id="2608987"/>
    <lineage>
        <taxon>Bacteria</taxon>
        <taxon>Pseudomonadati</taxon>
        <taxon>Pseudomonadota</taxon>
        <taxon>Alphaproteobacteria</taxon>
        <taxon>Hyphomicrobiales</taxon>
        <taxon>Segnochrobactraceae</taxon>
        <taxon>Segnochrobactrum</taxon>
    </lineage>
</organism>
<accession>A0A6A7XZ77</accession>
<evidence type="ECO:0000256" key="5">
    <source>
        <dbReference type="ARBA" id="ARBA00022553"/>
    </source>
</evidence>
<dbReference type="InterPro" id="IPR003661">
    <property type="entry name" value="HisK_dim/P_dom"/>
</dbReference>
<dbReference type="SMART" id="SM00387">
    <property type="entry name" value="HATPase_c"/>
    <property type="match status" value="1"/>
</dbReference>
<feature type="domain" description="HAMP" evidence="12">
    <location>
        <begin position="153"/>
        <end position="205"/>
    </location>
</feature>
<evidence type="ECO:0000256" key="4">
    <source>
        <dbReference type="ARBA" id="ARBA00022475"/>
    </source>
</evidence>